<keyword evidence="7" id="KW-1185">Reference proteome</keyword>
<dbReference type="Gene3D" id="3.30.560.10">
    <property type="entry name" value="Glucose Oxidase, domain 3"/>
    <property type="match status" value="1"/>
</dbReference>
<gene>
    <name evidence="6" type="ORF">QBC37DRAFT_388683</name>
</gene>
<keyword evidence="3" id="KW-0274">FAD</keyword>
<organism evidence="6 7">
    <name type="scientific">Rhypophila decipiens</name>
    <dbReference type="NCBI Taxonomy" id="261697"/>
    <lineage>
        <taxon>Eukaryota</taxon>
        <taxon>Fungi</taxon>
        <taxon>Dikarya</taxon>
        <taxon>Ascomycota</taxon>
        <taxon>Pezizomycotina</taxon>
        <taxon>Sordariomycetes</taxon>
        <taxon>Sordariomycetidae</taxon>
        <taxon>Sordariales</taxon>
        <taxon>Naviculisporaceae</taxon>
        <taxon>Rhypophila</taxon>
    </lineage>
</organism>
<name>A0AAN6Y5I7_9PEZI</name>
<feature type="signal peptide" evidence="4">
    <location>
        <begin position="1"/>
        <end position="17"/>
    </location>
</feature>
<proteinExistence type="inferred from homology"/>
<dbReference type="PIRSF" id="PIRSF000137">
    <property type="entry name" value="Alcohol_oxidase"/>
    <property type="match status" value="1"/>
</dbReference>
<keyword evidence="4" id="KW-0732">Signal</keyword>
<accession>A0AAN6Y5I7</accession>
<feature type="binding site" evidence="3">
    <location>
        <position position="117"/>
    </location>
    <ligand>
        <name>FAD</name>
        <dbReference type="ChEBI" id="CHEBI:57692"/>
    </ligand>
</feature>
<dbReference type="PANTHER" id="PTHR11552">
    <property type="entry name" value="GLUCOSE-METHANOL-CHOLINE GMC OXIDOREDUCTASE"/>
    <property type="match status" value="1"/>
</dbReference>
<feature type="active site" description="Proton acceptor" evidence="2">
    <location>
        <position position="623"/>
    </location>
</feature>
<reference evidence="6" key="2">
    <citation type="submission" date="2023-05" db="EMBL/GenBank/DDBJ databases">
        <authorList>
            <consortium name="Lawrence Berkeley National Laboratory"/>
            <person name="Steindorff A."/>
            <person name="Hensen N."/>
            <person name="Bonometti L."/>
            <person name="Westerberg I."/>
            <person name="Brannstrom I.O."/>
            <person name="Guillou S."/>
            <person name="Cros-Aarteil S."/>
            <person name="Calhoun S."/>
            <person name="Haridas S."/>
            <person name="Kuo A."/>
            <person name="Mondo S."/>
            <person name="Pangilinan J."/>
            <person name="Riley R."/>
            <person name="Labutti K."/>
            <person name="Andreopoulos B."/>
            <person name="Lipzen A."/>
            <person name="Chen C."/>
            <person name="Yanf M."/>
            <person name="Daum C."/>
            <person name="Ng V."/>
            <person name="Clum A."/>
            <person name="Ohm R."/>
            <person name="Martin F."/>
            <person name="Silar P."/>
            <person name="Natvig D."/>
            <person name="Lalanne C."/>
            <person name="Gautier V."/>
            <person name="Ament-Velasquez S.L."/>
            <person name="Kruys A."/>
            <person name="Hutchinson M.I."/>
            <person name="Powell A.J."/>
            <person name="Barry K."/>
            <person name="Miller A.N."/>
            <person name="Grigoriev I.V."/>
            <person name="Debuchy R."/>
            <person name="Gladieux P."/>
            <person name="Thoren M.H."/>
            <person name="Johannesson H."/>
        </authorList>
    </citation>
    <scope>NUCLEOTIDE SEQUENCE</scope>
    <source>
        <strain evidence="6">PSN293</strain>
    </source>
</reference>
<evidence type="ECO:0000313" key="6">
    <source>
        <dbReference type="EMBL" id="KAK4212578.1"/>
    </source>
</evidence>
<dbReference type="InterPro" id="IPR007867">
    <property type="entry name" value="GMC_OxRtase_C"/>
</dbReference>
<feature type="binding site" evidence="3">
    <location>
        <begin position="45"/>
        <end position="46"/>
    </location>
    <ligand>
        <name>FAD</name>
        <dbReference type="ChEBI" id="CHEBI:57692"/>
    </ligand>
</feature>
<dbReference type="GO" id="GO:0016614">
    <property type="term" value="F:oxidoreductase activity, acting on CH-OH group of donors"/>
    <property type="evidence" value="ECO:0007669"/>
    <property type="project" value="InterPro"/>
</dbReference>
<evidence type="ECO:0000256" key="2">
    <source>
        <dbReference type="PIRSR" id="PIRSR000137-1"/>
    </source>
</evidence>
<dbReference type="InterPro" id="IPR012132">
    <property type="entry name" value="GMC_OxRdtase"/>
</dbReference>
<feature type="binding site" evidence="3">
    <location>
        <position position="274"/>
    </location>
    <ligand>
        <name>FAD</name>
        <dbReference type="ChEBI" id="CHEBI:57692"/>
    </ligand>
</feature>
<sequence length="644" mass="69297">MVSYGGLVLSLVALVDALVAENATPKRQESQLLDSYDFVIVGGGTSGLTVADRLSEAFPRKTVLVVEYGKVEYAPGLFDPPTVWISPAPDAASTWSFNSLPNPEMNNKTASLQVGQVVGGSSAVNGMFFDRASRFDYDAWAQLQGDAGTSKTKTRWDWRGLFPYFKKSVTFSVPPSAIARKYNYTWDVSAYGGSTPIYSTYPPFQWADQPILWHAFKDMGIKPAKECAAGDKEGICWVPTSEHPVTARRSHAGIGHYSAVLPRANYHLLTQHQVTRVIYPKGLKSGPPLVETRSLTNPNGHMFNITAKAEVILSAGALHTPTILQRSGIGPASFLRAAGIPVVLDLPGVGSNLQDHSGPPVTWNYTSPPQLLPAPRNMLDPVFKQNATAAFDAVPASGPYTLAGGNSAIFVSLPHLTSKPNTAAIISKIRAIAKSPSLAASYLPPDIRSNPPMISGYQAQLRTLASLLANPQAPSLETPWATSQAPGTAWSFILHPLGRGTVRLNLTDHLAQPILDYRAGSNPIDFDIHLAQLRYLRRLIRTPTMKAYGAQEIGPGESVSRNDDALIEYIKQNTFLSFLHPCCTAAMMPKSQGGVVDAELAVHGAKGLRVVDMSVTPLILGAHLSATAYAVGEKAADVIIQAWK</sequence>
<evidence type="ECO:0000313" key="7">
    <source>
        <dbReference type="Proteomes" id="UP001301769"/>
    </source>
</evidence>
<evidence type="ECO:0000256" key="4">
    <source>
        <dbReference type="SAM" id="SignalP"/>
    </source>
</evidence>
<dbReference type="Pfam" id="PF00732">
    <property type="entry name" value="GMC_oxred_N"/>
    <property type="match status" value="1"/>
</dbReference>
<dbReference type="PROSITE" id="PS00624">
    <property type="entry name" value="GMC_OXRED_2"/>
    <property type="match status" value="1"/>
</dbReference>
<dbReference type="GO" id="GO:0050660">
    <property type="term" value="F:flavin adenine dinucleotide binding"/>
    <property type="evidence" value="ECO:0007669"/>
    <property type="project" value="InterPro"/>
</dbReference>
<comment type="caution">
    <text evidence="6">The sequence shown here is derived from an EMBL/GenBank/DDBJ whole genome shotgun (WGS) entry which is preliminary data.</text>
</comment>
<dbReference type="InterPro" id="IPR036188">
    <property type="entry name" value="FAD/NAD-bd_sf"/>
</dbReference>
<feature type="domain" description="Glucose-methanol-choline oxidoreductase N-terminal" evidence="5">
    <location>
        <begin position="316"/>
        <end position="330"/>
    </location>
</feature>
<dbReference type="Proteomes" id="UP001301769">
    <property type="component" value="Unassembled WGS sequence"/>
</dbReference>
<dbReference type="PANTHER" id="PTHR11552:SF115">
    <property type="entry name" value="DEHYDROGENASE XPTC-RELATED"/>
    <property type="match status" value="1"/>
</dbReference>
<evidence type="ECO:0000256" key="3">
    <source>
        <dbReference type="PIRSR" id="PIRSR000137-2"/>
    </source>
</evidence>
<comment type="similarity">
    <text evidence="1">Belongs to the GMC oxidoreductase family.</text>
</comment>
<dbReference type="SUPFAM" id="SSF54373">
    <property type="entry name" value="FAD-linked reductases, C-terminal domain"/>
    <property type="match status" value="1"/>
</dbReference>
<dbReference type="SUPFAM" id="SSF51905">
    <property type="entry name" value="FAD/NAD(P)-binding domain"/>
    <property type="match status" value="1"/>
</dbReference>
<dbReference type="AlphaFoldDB" id="A0AAN6Y5I7"/>
<dbReference type="GO" id="GO:0044550">
    <property type="term" value="P:secondary metabolite biosynthetic process"/>
    <property type="evidence" value="ECO:0007669"/>
    <property type="project" value="TreeGrafter"/>
</dbReference>
<reference evidence="6" key="1">
    <citation type="journal article" date="2023" name="Mol. Phylogenet. Evol.">
        <title>Genome-scale phylogeny and comparative genomics of the fungal order Sordariales.</title>
        <authorList>
            <person name="Hensen N."/>
            <person name="Bonometti L."/>
            <person name="Westerberg I."/>
            <person name="Brannstrom I.O."/>
            <person name="Guillou S."/>
            <person name="Cros-Aarteil S."/>
            <person name="Calhoun S."/>
            <person name="Haridas S."/>
            <person name="Kuo A."/>
            <person name="Mondo S."/>
            <person name="Pangilinan J."/>
            <person name="Riley R."/>
            <person name="LaButti K."/>
            <person name="Andreopoulos B."/>
            <person name="Lipzen A."/>
            <person name="Chen C."/>
            <person name="Yan M."/>
            <person name="Daum C."/>
            <person name="Ng V."/>
            <person name="Clum A."/>
            <person name="Steindorff A."/>
            <person name="Ohm R.A."/>
            <person name="Martin F."/>
            <person name="Silar P."/>
            <person name="Natvig D.O."/>
            <person name="Lalanne C."/>
            <person name="Gautier V."/>
            <person name="Ament-Velasquez S.L."/>
            <person name="Kruys A."/>
            <person name="Hutchinson M.I."/>
            <person name="Powell A.J."/>
            <person name="Barry K."/>
            <person name="Miller A.N."/>
            <person name="Grigoriev I.V."/>
            <person name="Debuchy R."/>
            <person name="Gladieux P."/>
            <person name="Hiltunen Thoren M."/>
            <person name="Johannesson H."/>
        </authorList>
    </citation>
    <scope>NUCLEOTIDE SEQUENCE</scope>
    <source>
        <strain evidence="6">PSN293</strain>
    </source>
</reference>
<dbReference type="Gene3D" id="3.50.50.60">
    <property type="entry name" value="FAD/NAD(P)-binding domain"/>
    <property type="match status" value="1"/>
</dbReference>
<dbReference type="Pfam" id="PF05199">
    <property type="entry name" value="GMC_oxred_C"/>
    <property type="match status" value="1"/>
</dbReference>
<dbReference type="EMBL" id="MU858124">
    <property type="protein sequence ID" value="KAK4212578.1"/>
    <property type="molecule type" value="Genomic_DNA"/>
</dbReference>
<dbReference type="InterPro" id="IPR000172">
    <property type="entry name" value="GMC_OxRdtase_N"/>
</dbReference>
<evidence type="ECO:0000259" key="5">
    <source>
        <dbReference type="PROSITE" id="PS00624"/>
    </source>
</evidence>
<protein>
    <submittedName>
        <fullName evidence="6">Oxygen-dependent choline dehydrogenase</fullName>
    </submittedName>
</protein>
<feature type="active site" description="Proton donor" evidence="2">
    <location>
        <position position="580"/>
    </location>
</feature>
<evidence type="ECO:0000256" key="1">
    <source>
        <dbReference type="ARBA" id="ARBA00010790"/>
    </source>
</evidence>
<keyword evidence="3" id="KW-0285">Flavoprotein</keyword>
<feature type="chain" id="PRO_5042882395" evidence="4">
    <location>
        <begin position="18"/>
        <end position="644"/>
    </location>
</feature>
<comment type="cofactor">
    <cofactor evidence="3">
        <name>FAD</name>
        <dbReference type="ChEBI" id="CHEBI:57692"/>
    </cofactor>
</comment>